<dbReference type="OrthoDB" id="3397773at2"/>
<organism evidence="1 2">
    <name type="scientific">Novosphingobium ginsenosidimutans</name>
    <dbReference type="NCBI Taxonomy" id="1176536"/>
    <lineage>
        <taxon>Bacteria</taxon>
        <taxon>Pseudomonadati</taxon>
        <taxon>Pseudomonadota</taxon>
        <taxon>Alphaproteobacteria</taxon>
        <taxon>Sphingomonadales</taxon>
        <taxon>Sphingomonadaceae</taxon>
        <taxon>Novosphingobium</taxon>
    </lineage>
</organism>
<evidence type="ECO:0000313" key="1">
    <source>
        <dbReference type="EMBL" id="QEA17478.1"/>
    </source>
</evidence>
<sequence>MLARALSVPGVAMGLSEPAILNDVVGFRRRGARPAAVARTADLALRLLGRPFGPDEAVIIKPSNIINPLAELLLALQEQGQALFLYAPLETFLVSVARKGLHCRAWVRELLEGYVHDRFIDLGFAPEDYFRLTDLQVAAVGWLAQHRHLTTLASKLGGRLASLDADLLTAQPEAAISAVAAHYGLTLDAAAVAAGPAFQRNSKSGAAYSPIERSADYAAARAAHGEEIGMVVTWAEAVAANVGLSLAGPNPLPVQA</sequence>
<dbReference type="AlphaFoldDB" id="A0A5B8S8M3"/>
<dbReference type="EMBL" id="CP042345">
    <property type="protein sequence ID" value="QEA17478.1"/>
    <property type="molecule type" value="Genomic_DNA"/>
</dbReference>
<keyword evidence="2" id="KW-1185">Reference proteome</keyword>
<evidence type="ECO:0000313" key="2">
    <source>
        <dbReference type="Proteomes" id="UP000321172"/>
    </source>
</evidence>
<gene>
    <name evidence="1" type="ORF">FRF71_05845</name>
</gene>
<dbReference type="KEGG" id="ngf:FRF71_05845"/>
<dbReference type="Proteomes" id="UP000321172">
    <property type="component" value="Chromosome"/>
</dbReference>
<name>A0A5B8S8M3_9SPHN</name>
<protein>
    <recommendedName>
        <fullName evidence="3">Sulfotransferase</fullName>
    </recommendedName>
</protein>
<proteinExistence type="predicted"/>
<accession>A0A5B8S8M3</accession>
<evidence type="ECO:0008006" key="3">
    <source>
        <dbReference type="Google" id="ProtNLM"/>
    </source>
</evidence>
<reference evidence="1 2" key="1">
    <citation type="journal article" date="2013" name="J. Microbiol. Biotechnol.">
        <title>Novosphingobium ginsenosidimutans sp. nov., with the ability to convert ginsenoside.</title>
        <authorList>
            <person name="Kim J.K."/>
            <person name="He D."/>
            <person name="Liu Q.M."/>
            <person name="Park H.Y."/>
            <person name="Jung M.S."/>
            <person name="Yoon M.H."/>
            <person name="Kim S.C."/>
            <person name="Im W.T."/>
        </authorList>
    </citation>
    <scope>NUCLEOTIDE SEQUENCE [LARGE SCALE GENOMIC DNA]</scope>
    <source>
        <strain evidence="1 2">FW-6</strain>
    </source>
</reference>